<name>A0ABV6YZL4_UNCC1</name>
<sequence>MHENEISEKIIGAAIEVHRILGPGLLESIYEEALCYELHSRGVKFVRQQSVPIPFKGIKLGTDLRLDFLVENKVIVDLKAKEKLSSIDEPQLLTYLRLSKKRLGLIINFHVKVLRDGITRIVNKLPE</sequence>
<protein>
    <submittedName>
        <fullName evidence="1">GxxExxY protein</fullName>
    </submittedName>
</protein>
<accession>A0ABV6YZL4</accession>
<evidence type="ECO:0000313" key="2">
    <source>
        <dbReference type="Proteomes" id="UP001594351"/>
    </source>
</evidence>
<dbReference type="EMBL" id="JBHPBY010000208">
    <property type="protein sequence ID" value="MFC1851625.1"/>
    <property type="molecule type" value="Genomic_DNA"/>
</dbReference>
<organism evidence="1 2">
    <name type="scientific">candidate division CSSED10-310 bacterium</name>
    <dbReference type="NCBI Taxonomy" id="2855610"/>
    <lineage>
        <taxon>Bacteria</taxon>
        <taxon>Bacteria division CSSED10-310</taxon>
    </lineage>
</organism>
<dbReference type="Pfam" id="PF13366">
    <property type="entry name" value="PDDEXK_3"/>
    <property type="match status" value="1"/>
</dbReference>
<reference evidence="1 2" key="1">
    <citation type="submission" date="2024-09" db="EMBL/GenBank/DDBJ databases">
        <title>Laminarin stimulates single cell rates of sulfate reduction while oxygen inhibits transcriptomic activity in coastal marine sediment.</title>
        <authorList>
            <person name="Lindsay M."/>
            <person name="Orcutt B."/>
            <person name="Emerson D."/>
            <person name="Stepanauskas R."/>
            <person name="D'Angelo T."/>
        </authorList>
    </citation>
    <scope>NUCLEOTIDE SEQUENCE [LARGE SCALE GENOMIC DNA]</scope>
    <source>
        <strain evidence="1">SAG AM-311-K15</strain>
    </source>
</reference>
<dbReference type="Proteomes" id="UP001594351">
    <property type="component" value="Unassembled WGS sequence"/>
</dbReference>
<proteinExistence type="predicted"/>
<comment type="caution">
    <text evidence="1">The sequence shown here is derived from an EMBL/GenBank/DDBJ whole genome shotgun (WGS) entry which is preliminary data.</text>
</comment>
<evidence type="ECO:0000313" key="1">
    <source>
        <dbReference type="EMBL" id="MFC1851625.1"/>
    </source>
</evidence>
<gene>
    <name evidence="1" type="ORF">ACFL27_15655</name>
</gene>
<dbReference type="InterPro" id="IPR026350">
    <property type="entry name" value="GxxExxY"/>
</dbReference>
<keyword evidence="2" id="KW-1185">Reference proteome</keyword>
<dbReference type="NCBIfam" id="TIGR04256">
    <property type="entry name" value="GxxExxY"/>
    <property type="match status" value="1"/>
</dbReference>